<dbReference type="EMBL" id="KK107422">
    <property type="protein sequence ID" value="EZA51010.1"/>
    <property type="molecule type" value="Genomic_DNA"/>
</dbReference>
<dbReference type="PANTHER" id="PTHR47331">
    <property type="entry name" value="PHD-TYPE DOMAIN-CONTAINING PROTEIN"/>
    <property type="match status" value="1"/>
</dbReference>
<keyword evidence="3" id="KW-1185">Reference proteome</keyword>
<dbReference type="OMA" id="MANDHII"/>
<dbReference type="InterPro" id="IPR040676">
    <property type="entry name" value="DUF5641"/>
</dbReference>
<sequence>WEAGVKSCKYHLKRAMGNTLFTFEELTTLLVQIEACLNSRPLSPLSSDPSDLQPLTPGHFIVGGPLTGLPETDLSELKINRLNRWEMIQRAVQDFWKRWADEYVANLQSRVKWKTEQKNLKINDLVLLREDNLPPLK</sequence>
<evidence type="ECO:0000313" key="3">
    <source>
        <dbReference type="Proteomes" id="UP000053097"/>
    </source>
</evidence>
<accession>A0A026W4K1</accession>
<protein>
    <recommendedName>
        <fullName evidence="1">DUF5641 domain-containing protein</fullName>
    </recommendedName>
</protein>
<proteinExistence type="predicted"/>
<reference evidence="2 3" key="1">
    <citation type="journal article" date="2014" name="Curr. Biol.">
        <title>The genome of the clonal raider ant Cerapachys biroi.</title>
        <authorList>
            <person name="Oxley P.R."/>
            <person name="Ji L."/>
            <person name="Fetter-Pruneda I."/>
            <person name="McKenzie S.K."/>
            <person name="Li C."/>
            <person name="Hu H."/>
            <person name="Zhang G."/>
            <person name="Kronauer D.J."/>
        </authorList>
    </citation>
    <scope>NUCLEOTIDE SEQUENCE [LARGE SCALE GENOMIC DNA]</scope>
</reference>
<feature type="domain" description="DUF5641" evidence="1">
    <location>
        <begin position="83"/>
        <end position="137"/>
    </location>
</feature>
<dbReference type="Pfam" id="PF18701">
    <property type="entry name" value="DUF5641"/>
    <property type="match status" value="1"/>
</dbReference>
<organism evidence="2 3">
    <name type="scientific">Ooceraea biroi</name>
    <name type="common">Clonal raider ant</name>
    <name type="synonym">Cerapachys biroi</name>
    <dbReference type="NCBI Taxonomy" id="2015173"/>
    <lineage>
        <taxon>Eukaryota</taxon>
        <taxon>Metazoa</taxon>
        <taxon>Ecdysozoa</taxon>
        <taxon>Arthropoda</taxon>
        <taxon>Hexapoda</taxon>
        <taxon>Insecta</taxon>
        <taxon>Pterygota</taxon>
        <taxon>Neoptera</taxon>
        <taxon>Endopterygota</taxon>
        <taxon>Hymenoptera</taxon>
        <taxon>Apocrita</taxon>
        <taxon>Aculeata</taxon>
        <taxon>Formicoidea</taxon>
        <taxon>Formicidae</taxon>
        <taxon>Dorylinae</taxon>
        <taxon>Ooceraea</taxon>
    </lineage>
</organism>
<dbReference type="STRING" id="2015173.A0A026W4K1"/>
<gene>
    <name evidence="2" type="ORF">X777_10515</name>
</gene>
<dbReference type="Proteomes" id="UP000053097">
    <property type="component" value="Unassembled WGS sequence"/>
</dbReference>
<dbReference type="AlphaFoldDB" id="A0A026W4K1"/>
<dbReference type="PANTHER" id="PTHR47331:SF2">
    <property type="match status" value="1"/>
</dbReference>
<feature type="non-terminal residue" evidence="2">
    <location>
        <position position="1"/>
    </location>
</feature>
<evidence type="ECO:0000259" key="1">
    <source>
        <dbReference type="Pfam" id="PF18701"/>
    </source>
</evidence>
<name>A0A026W4K1_OOCBI</name>
<dbReference type="OrthoDB" id="7551539at2759"/>
<evidence type="ECO:0000313" key="2">
    <source>
        <dbReference type="EMBL" id="EZA51010.1"/>
    </source>
</evidence>